<protein>
    <recommendedName>
        <fullName evidence="7">Phosphatidate cytidylyltransferase</fullName>
        <ecNumber evidence="7">2.7.7.41</ecNumber>
    </recommendedName>
</protein>
<keyword evidence="5 8" id="KW-1133">Transmembrane helix</keyword>
<comment type="similarity">
    <text evidence="2 7">Belongs to the CDS family.</text>
</comment>
<name>A0A7X5QU37_9GAMM</name>
<evidence type="ECO:0000256" key="5">
    <source>
        <dbReference type="ARBA" id="ARBA00022989"/>
    </source>
</evidence>
<evidence type="ECO:0000313" key="9">
    <source>
        <dbReference type="EMBL" id="NID15456.1"/>
    </source>
</evidence>
<evidence type="ECO:0000313" key="10">
    <source>
        <dbReference type="Proteomes" id="UP000518878"/>
    </source>
</evidence>
<dbReference type="GO" id="GO:0005886">
    <property type="term" value="C:plasma membrane"/>
    <property type="evidence" value="ECO:0007669"/>
    <property type="project" value="TreeGrafter"/>
</dbReference>
<proteinExistence type="inferred from homology"/>
<feature type="transmembrane region" description="Helical" evidence="8">
    <location>
        <begin position="245"/>
        <end position="268"/>
    </location>
</feature>
<dbReference type="EMBL" id="JAAQTL010000001">
    <property type="protein sequence ID" value="NID15456.1"/>
    <property type="molecule type" value="Genomic_DNA"/>
</dbReference>
<comment type="caution">
    <text evidence="9">The sequence shown here is derived from an EMBL/GenBank/DDBJ whole genome shotgun (WGS) entry which is preliminary data.</text>
</comment>
<feature type="transmembrane region" description="Helical" evidence="8">
    <location>
        <begin position="120"/>
        <end position="138"/>
    </location>
</feature>
<evidence type="ECO:0000256" key="2">
    <source>
        <dbReference type="ARBA" id="ARBA00010185"/>
    </source>
</evidence>
<keyword evidence="6 8" id="KW-0472">Membrane</keyword>
<feature type="transmembrane region" description="Helical" evidence="8">
    <location>
        <begin position="150"/>
        <end position="170"/>
    </location>
</feature>
<evidence type="ECO:0000256" key="4">
    <source>
        <dbReference type="ARBA" id="ARBA00022692"/>
    </source>
</evidence>
<gene>
    <name evidence="9" type="ORF">HBF32_08285</name>
</gene>
<organism evidence="9 10">
    <name type="scientific">Luteibacter yeojuensis</name>
    <dbReference type="NCBI Taxonomy" id="345309"/>
    <lineage>
        <taxon>Bacteria</taxon>
        <taxon>Pseudomonadati</taxon>
        <taxon>Pseudomonadota</taxon>
        <taxon>Gammaproteobacteria</taxon>
        <taxon>Lysobacterales</taxon>
        <taxon>Rhodanobacteraceae</taxon>
        <taxon>Luteibacter</taxon>
    </lineage>
</organism>
<keyword evidence="4 7" id="KW-0812">Transmembrane</keyword>
<keyword evidence="3 7" id="KW-0808">Transferase</keyword>
<reference evidence="9 10" key="1">
    <citation type="journal article" date="2006" name="Int. J. Syst. Evol. Microbiol.">
        <title>Dyella yeojuensis sp. nov., isolated from greenhouse soil in Korea.</title>
        <authorList>
            <person name="Kim B.Y."/>
            <person name="Weon H.Y."/>
            <person name="Lee K.H."/>
            <person name="Seok S.J."/>
            <person name="Kwon S.W."/>
            <person name="Go S.J."/>
            <person name="Stackebrandt E."/>
        </authorList>
    </citation>
    <scope>NUCLEOTIDE SEQUENCE [LARGE SCALE GENOMIC DNA]</scope>
    <source>
        <strain evidence="9 10">DSM 17673</strain>
    </source>
</reference>
<sequence length="310" mass="34075">MNRLLVVTALILSVLLIASLIGWRLDRRTPEGARSTMVANLNQRIRAWWVMALILGICLWAGKSVTLAFFAILSALSLKEFMALSPPSRADRWPLALSFCVLITLQYGLIGIGWYGLFSILIPLYGFLLLPAISALRGETDRFLDRCAKVQFGLLLSAYCISHVPALWLIRIPGHDDQTILLIIYLLLVAQMSDVFQFVFGRIVGKHPLAPRVSPSKTIEGLVGGGLSAVVIGGLMWWITPFSPMASLAMSVLIVLCGFLGGLTLSAIKRSHGVKDWGSLIGGHGGVLDRLDSVYFSAPVFFHTVRFFYE</sequence>
<dbReference type="InterPro" id="IPR000374">
    <property type="entry name" value="PC_trans"/>
</dbReference>
<comment type="subcellular location">
    <subcellularLocation>
        <location evidence="1">Membrane</location>
        <topology evidence="1">Multi-pass membrane protein</topology>
    </subcellularLocation>
</comment>
<dbReference type="PANTHER" id="PTHR43535:SF1">
    <property type="entry name" value="PHOSPHATIDATE CYTIDYLYLTRANSFERASE"/>
    <property type="match status" value="1"/>
</dbReference>
<accession>A0A7X5QU37</accession>
<comment type="pathway">
    <text evidence="7">Phospholipid metabolism; CDP-diacylglycerol biosynthesis; CDP-diacylglycerol from sn-glycerol 3-phosphate: step 3/3.</text>
</comment>
<evidence type="ECO:0000256" key="7">
    <source>
        <dbReference type="RuleBase" id="RU003938"/>
    </source>
</evidence>
<evidence type="ECO:0000256" key="1">
    <source>
        <dbReference type="ARBA" id="ARBA00004141"/>
    </source>
</evidence>
<dbReference type="Pfam" id="PF01148">
    <property type="entry name" value="CTP_transf_1"/>
    <property type="match status" value="1"/>
</dbReference>
<dbReference type="Proteomes" id="UP000518878">
    <property type="component" value="Unassembled WGS sequence"/>
</dbReference>
<dbReference type="GO" id="GO:0016024">
    <property type="term" value="P:CDP-diacylglycerol biosynthetic process"/>
    <property type="evidence" value="ECO:0007669"/>
    <property type="project" value="UniProtKB-UniPathway"/>
</dbReference>
<dbReference type="GO" id="GO:0004605">
    <property type="term" value="F:phosphatidate cytidylyltransferase activity"/>
    <property type="evidence" value="ECO:0007669"/>
    <property type="project" value="UniProtKB-EC"/>
</dbReference>
<comment type="catalytic activity">
    <reaction evidence="7">
        <text>a 1,2-diacyl-sn-glycero-3-phosphate + CTP + H(+) = a CDP-1,2-diacyl-sn-glycerol + diphosphate</text>
        <dbReference type="Rhea" id="RHEA:16229"/>
        <dbReference type="ChEBI" id="CHEBI:15378"/>
        <dbReference type="ChEBI" id="CHEBI:33019"/>
        <dbReference type="ChEBI" id="CHEBI:37563"/>
        <dbReference type="ChEBI" id="CHEBI:58332"/>
        <dbReference type="ChEBI" id="CHEBI:58608"/>
        <dbReference type="EC" id="2.7.7.41"/>
    </reaction>
</comment>
<dbReference type="PROSITE" id="PS01315">
    <property type="entry name" value="CDS"/>
    <property type="match status" value="1"/>
</dbReference>
<dbReference type="AlphaFoldDB" id="A0A7X5QU37"/>
<evidence type="ECO:0000256" key="6">
    <source>
        <dbReference type="ARBA" id="ARBA00023136"/>
    </source>
</evidence>
<feature type="transmembrane region" description="Helical" evidence="8">
    <location>
        <begin position="182"/>
        <end position="200"/>
    </location>
</feature>
<dbReference type="EC" id="2.7.7.41" evidence="7"/>
<dbReference type="PANTHER" id="PTHR43535">
    <property type="entry name" value="PHOSPHATIDATE CYTIDYLYLTRANSFERASE"/>
    <property type="match status" value="1"/>
</dbReference>
<keyword evidence="7 9" id="KW-0548">Nucleotidyltransferase</keyword>
<dbReference type="GO" id="GO:0009273">
    <property type="term" value="P:peptidoglycan-based cell wall biogenesis"/>
    <property type="evidence" value="ECO:0007669"/>
    <property type="project" value="TreeGrafter"/>
</dbReference>
<keyword evidence="10" id="KW-1185">Reference proteome</keyword>
<dbReference type="UniPathway" id="UPA00557">
    <property type="reaction ID" value="UER00614"/>
</dbReference>
<feature type="transmembrane region" description="Helical" evidence="8">
    <location>
        <begin position="46"/>
        <end position="73"/>
    </location>
</feature>
<dbReference type="RefSeq" id="WP_166699196.1">
    <property type="nucleotide sequence ID" value="NZ_JAAQTL010000001.1"/>
</dbReference>
<feature type="transmembrane region" description="Helical" evidence="8">
    <location>
        <begin position="221"/>
        <end position="239"/>
    </location>
</feature>
<evidence type="ECO:0000256" key="3">
    <source>
        <dbReference type="ARBA" id="ARBA00022679"/>
    </source>
</evidence>
<evidence type="ECO:0000256" key="8">
    <source>
        <dbReference type="SAM" id="Phobius"/>
    </source>
</evidence>